<name>A0ABW2F7N8_9BACL</name>
<comment type="caution">
    <text evidence="9">The sequence shown here is derived from an EMBL/GenBank/DDBJ whole genome shotgun (WGS) entry which is preliminary data.</text>
</comment>
<evidence type="ECO:0000313" key="10">
    <source>
        <dbReference type="Proteomes" id="UP001596378"/>
    </source>
</evidence>
<feature type="transmembrane region" description="Helical" evidence="7">
    <location>
        <begin position="261"/>
        <end position="280"/>
    </location>
</feature>
<accession>A0ABW2F7N8</accession>
<dbReference type="Gene3D" id="1.10.3720.10">
    <property type="entry name" value="MetI-like"/>
    <property type="match status" value="1"/>
</dbReference>
<keyword evidence="10" id="KW-1185">Reference proteome</keyword>
<feature type="transmembrane region" description="Helical" evidence="7">
    <location>
        <begin position="140"/>
        <end position="161"/>
    </location>
</feature>
<evidence type="ECO:0000256" key="7">
    <source>
        <dbReference type="RuleBase" id="RU363032"/>
    </source>
</evidence>
<evidence type="ECO:0000256" key="2">
    <source>
        <dbReference type="ARBA" id="ARBA00022448"/>
    </source>
</evidence>
<evidence type="ECO:0000256" key="5">
    <source>
        <dbReference type="ARBA" id="ARBA00022989"/>
    </source>
</evidence>
<dbReference type="Proteomes" id="UP001596378">
    <property type="component" value="Unassembled WGS sequence"/>
</dbReference>
<protein>
    <submittedName>
        <fullName evidence="9">Carbohydrate ABC transporter permease</fullName>
    </submittedName>
</protein>
<dbReference type="Pfam" id="PF00528">
    <property type="entry name" value="BPD_transp_1"/>
    <property type="match status" value="1"/>
</dbReference>
<comment type="similarity">
    <text evidence="7">Belongs to the binding-protein-dependent transport system permease family.</text>
</comment>
<dbReference type="SUPFAM" id="SSF161098">
    <property type="entry name" value="MetI-like"/>
    <property type="match status" value="1"/>
</dbReference>
<feature type="transmembrane region" description="Helical" evidence="7">
    <location>
        <begin position="12"/>
        <end position="36"/>
    </location>
</feature>
<dbReference type="InterPro" id="IPR035906">
    <property type="entry name" value="MetI-like_sf"/>
</dbReference>
<feature type="transmembrane region" description="Helical" evidence="7">
    <location>
        <begin position="73"/>
        <end position="96"/>
    </location>
</feature>
<gene>
    <name evidence="9" type="ORF">ACFQMJ_04675</name>
</gene>
<evidence type="ECO:0000256" key="6">
    <source>
        <dbReference type="ARBA" id="ARBA00023136"/>
    </source>
</evidence>
<organism evidence="9 10">
    <name type="scientific">Cohnella cellulosilytica</name>
    <dbReference type="NCBI Taxonomy" id="986710"/>
    <lineage>
        <taxon>Bacteria</taxon>
        <taxon>Bacillati</taxon>
        <taxon>Bacillota</taxon>
        <taxon>Bacilli</taxon>
        <taxon>Bacillales</taxon>
        <taxon>Paenibacillaceae</taxon>
        <taxon>Cohnella</taxon>
    </lineage>
</organism>
<evidence type="ECO:0000256" key="4">
    <source>
        <dbReference type="ARBA" id="ARBA00022692"/>
    </source>
</evidence>
<reference evidence="10" key="1">
    <citation type="journal article" date="2019" name="Int. J. Syst. Evol. Microbiol.">
        <title>The Global Catalogue of Microorganisms (GCM) 10K type strain sequencing project: providing services to taxonomists for standard genome sequencing and annotation.</title>
        <authorList>
            <consortium name="The Broad Institute Genomics Platform"/>
            <consortium name="The Broad Institute Genome Sequencing Center for Infectious Disease"/>
            <person name="Wu L."/>
            <person name="Ma J."/>
        </authorList>
    </citation>
    <scope>NUCLEOTIDE SEQUENCE [LARGE SCALE GENOMIC DNA]</scope>
    <source>
        <strain evidence="10">KCTC 12907</strain>
    </source>
</reference>
<evidence type="ECO:0000256" key="3">
    <source>
        <dbReference type="ARBA" id="ARBA00022475"/>
    </source>
</evidence>
<evidence type="ECO:0000259" key="8">
    <source>
        <dbReference type="PROSITE" id="PS50928"/>
    </source>
</evidence>
<feature type="transmembrane region" description="Helical" evidence="7">
    <location>
        <begin position="108"/>
        <end position="128"/>
    </location>
</feature>
<comment type="subcellular location">
    <subcellularLocation>
        <location evidence="1 7">Cell membrane</location>
        <topology evidence="1 7">Multi-pass membrane protein</topology>
    </subcellularLocation>
</comment>
<dbReference type="PANTHER" id="PTHR43744:SF9">
    <property type="entry name" value="POLYGALACTURONAN_RHAMNOGALACTURONAN TRANSPORT SYSTEM PERMEASE PROTEIN YTCP"/>
    <property type="match status" value="1"/>
</dbReference>
<dbReference type="PROSITE" id="PS51257">
    <property type="entry name" value="PROKAR_LIPOPROTEIN"/>
    <property type="match status" value="1"/>
</dbReference>
<evidence type="ECO:0000313" key="9">
    <source>
        <dbReference type="EMBL" id="MFC7147823.1"/>
    </source>
</evidence>
<dbReference type="InterPro" id="IPR000515">
    <property type="entry name" value="MetI-like"/>
</dbReference>
<dbReference type="PANTHER" id="PTHR43744">
    <property type="entry name" value="ABC TRANSPORTER PERMEASE PROTEIN MG189-RELATED-RELATED"/>
    <property type="match status" value="1"/>
</dbReference>
<evidence type="ECO:0000256" key="1">
    <source>
        <dbReference type="ARBA" id="ARBA00004651"/>
    </source>
</evidence>
<proteinExistence type="inferred from homology"/>
<keyword evidence="6 7" id="KW-0472">Membrane</keyword>
<dbReference type="PROSITE" id="PS50928">
    <property type="entry name" value="ABC_TM1"/>
    <property type="match status" value="1"/>
</dbReference>
<keyword evidence="3" id="KW-1003">Cell membrane</keyword>
<dbReference type="CDD" id="cd06261">
    <property type="entry name" value="TM_PBP2"/>
    <property type="match status" value="1"/>
</dbReference>
<dbReference type="EMBL" id="JBHTAI010000002">
    <property type="protein sequence ID" value="MFC7147823.1"/>
    <property type="molecule type" value="Genomic_DNA"/>
</dbReference>
<sequence>MRNQISGVSNVLLNVMFWALAVACLFPVLLVVSVSLTDELAIIRHGYNIIPPKFSLYAYEFLFKDSDKIFRGYGISILVTLAGTAISLILTSLFAYPISRKDMPYRNSLSFFVFFTMLFHGGLVPWYLTYAAAGLKNTLWALIIPLLIAPFNIIIMRIFFSNTIPDSLIESAKIDGASELRIYARIVLPLSLPVMATIGLFQTLNYWNDWYNSMVFISDNRLVSLQYLMYKVITQVQYLTSGMVNSGVAGQELAKIPTETVRMAMAIVGIGPIVFVYPFVQKYFVKGLTIGAVKG</sequence>
<keyword evidence="2 7" id="KW-0813">Transport</keyword>
<feature type="transmembrane region" description="Helical" evidence="7">
    <location>
        <begin position="182"/>
        <end position="204"/>
    </location>
</feature>
<keyword evidence="4 7" id="KW-0812">Transmembrane</keyword>
<feature type="domain" description="ABC transmembrane type-1" evidence="8">
    <location>
        <begin position="73"/>
        <end position="280"/>
    </location>
</feature>
<keyword evidence="5 7" id="KW-1133">Transmembrane helix</keyword>
<dbReference type="RefSeq" id="WP_378048011.1">
    <property type="nucleotide sequence ID" value="NZ_JBHMDN010000016.1"/>
</dbReference>